<comment type="subcellular location">
    <subcellularLocation>
        <location evidence="1">Membrane</location>
        <topology evidence="1">Multi-pass membrane protein</topology>
    </subcellularLocation>
</comment>
<feature type="region of interest" description="Disordered" evidence="6">
    <location>
        <begin position="456"/>
        <end position="496"/>
    </location>
</feature>
<dbReference type="PANTHER" id="PTHR16172:SF41">
    <property type="entry name" value="MAJOR FACILITATOR SUPERFAMILY DOMAIN-CONTAINING PROTEIN 6-LIKE"/>
    <property type="match status" value="1"/>
</dbReference>
<dbReference type="InterPro" id="IPR036259">
    <property type="entry name" value="MFS_trans_sf"/>
</dbReference>
<feature type="transmembrane region" description="Helical" evidence="7">
    <location>
        <begin position="203"/>
        <end position="223"/>
    </location>
</feature>
<name>A0A813LJM6_POLGL</name>
<reference evidence="9" key="1">
    <citation type="submission" date="2021-02" db="EMBL/GenBank/DDBJ databases">
        <authorList>
            <person name="Dougan E. K."/>
            <person name="Rhodes N."/>
            <person name="Thang M."/>
            <person name="Chan C."/>
        </authorList>
    </citation>
    <scope>NUCLEOTIDE SEQUENCE</scope>
</reference>
<keyword evidence="4 7" id="KW-1133">Transmembrane helix</keyword>
<organism evidence="9 10">
    <name type="scientific">Polarella glacialis</name>
    <name type="common">Dinoflagellate</name>
    <dbReference type="NCBI Taxonomy" id="89957"/>
    <lineage>
        <taxon>Eukaryota</taxon>
        <taxon>Sar</taxon>
        <taxon>Alveolata</taxon>
        <taxon>Dinophyceae</taxon>
        <taxon>Suessiales</taxon>
        <taxon>Suessiaceae</taxon>
        <taxon>Polarella</taxon>
    </lineage>
</organism>
<keyword evidence="3 7" id="KW-0812">Transmembrane</keyword>
<dbReference type="InterPro" id="IPR051717">
    <property type="entry name" value="MFS_MFSD6"/>
</dbReference>
<proteinExistence type="inferred from homology"/>
<evidence type="ECO:0000256" key="1">
    <source>
        <dbReference type="ARBA" id="ARBA00004141"/>
    </source>
</evidence>
<feature type="transmembrane region" description="Helical" evidence="7">
    <location>
        <begin position="422"/>
        <end position="445"/>
    </location>
</feature>
<evidence type="ECO:0000256" key="4">
    <source>
        <dbReference type="ARBA" id="ARBA00022989"/>
    </source>
</evidence>
<dbReference type="Gene3D" id="1.20.1250.20">
    <property type="entry name" value="MFS general substrate transporter like domains"/>
    <property type="match status" value="2"/>
</dbReference>
<feature type="transmembrane region" description="Helical" evidence="7">
    <location>
        <begin position="41"/>
        <end position="62"/>
    </location>
</feature>
<evidence type="ECO:0000313" key="10">
    <source>
        <dbReference type="Proteomes" id="UP000626109"/>
    </source>
</evidence>
<dbReference type="Pfam" id="PF12832">
    <property type="entry name" value="MFS_1_like"/>
    <property type="match status" value="1"/>
</dbReference>
<feature type="transmembrane region" description="Helical" evidence="7">
    <location>
        <begin position="74"/>
        <end position="91"/>
    </location>
</feature>
<evidence type="ECO:0000256" key="3">
    <source>
        <dbReference type="ARBA" id="ARBA00022692"/>
    </source>
</evidence>
<evidence type="ECO:0000256" key="2">
    <source>
        <dbReference type="ARBA" id="ARBA00005241"/>
    </source>
</evidence>
<evidence type="ECO:0000313" key="9">
    <source>
        <dbReference type="EMBL" id="CAE8731283.1"/>
    </source>
</evidence>
<gene>
    <name evidence="9" type="ORF">PGLA2088_LOCUS45967</name>
</gene>
<feature type="transmembrane region" description="Helical" evidence="7">
    <location>
        <begin position="297"/>
        <end position="320"/>
    </location>
</feature>
<feature type="transmembrane region" description="Helical" evidence="7">
    <location>
        <begin position="396"/>
        <end position="415"/>
    </location>
</feature>
<dbReference type="EMBL" id="CAJNNW010035987">
    <property type="protein sequence ID" value="CAE8731283.1"/>
    <property type="molecule type" value="Genomic_DNA"/>
</dbReference>
<feature type="transmembrane region" description="Helical" evidence="7">
    <location>
        <begin position="326"/>
        <end position="347"/>
    </location>
</feature>
<feature type="transmembrane region" description="Helical" evidence="7">
    <location>
        <begin position="127"/>
        <end position="147"/>
    </location>
</feature>
<protein>
    <recommendedName>
        <fullName evidence="8">Major facilitator superfamily associated domain-containing protein</fullName>
    </recommendedName>
</protein>
<dbReference type="PANTHER" id="PTHR16172">
    <property type="entry name" value="MAJOR FACILITATOR SUPERFAMILY DOMAIN-CONTAINING PROTEIN 6-LIKE"/>
    <property type="match status" value="1"/>
</dbReference>
<dbReference type="SUPFAM" id="SSF103473">
    <property type="entry name" value="MFS general substrate transporter"/>
    <property type="match status" value="2"/>
</dbReference>
<comment type="caution">
    <text evidence="9">The sequence shown here is derived from an EMBL/GenBank/DDBJ whole genome shotgun (WGS) entry which is preliminary data.</text>
</comment>
<evidence type="ECO:0000256" key="5">
    <source>
        <dbReference type="ARBA" id="ARBA00023136"/>
    </source>
</evidence>
<dbReference type="AlphaFoldDB" id="A0A813LJM6"/>
<dbReference type="GO" id="GO:0016020">
    <property type="term" value="C:membrane"/>
    <property type="evidence" value="ECO:0007669"/>
    <property type="project" value="UniProtKB-SubCell"/>
</dbReference>
<evidence type="ECO:0000259" key="8">
    <source>
        <dbReference type="Pfam" id="PF12832"/>
    </source>
</evidence>
<sequence>MNCGVAGDQYVTVPQVGPTQVMVEPRVVPLGSTIDQPTPAWILKVLQLLGGMGAFSMLPLFYNHYGIKTDQIGLVKLAISVAEIFANWGVAAACDYLGSYREVLLASNVLGALSIASLLLPTVQSNFSLVFASLIITCACLASRAPVIDSLTLKVLADHARAASAGAQDSPPTYGGQRLWACVGLGVGALVAGWCVQNVGVRMIFVMPMLSLIIVVAILLAYLPSTVPRKTEAGTEEEGAANQLHEPEEKPLSSLMQFETCWFLINLVVYGLHMALVESFLFIYLLQEFQPSASATLLSASTAVSVVFEIFVFMGCGRLFEKGVDLRLLLGICQLICALRLFLYAALPPSHPELVLLVEPLHGITFAGMWCCSVEYGRRLYPQRHATKAQALLDILYYRVALGGGAFLWGIVLNAEVFTFRAMFQAAAFSMLVWTSIWGAGWILFAQVSAAKRTTKTTSSPMPARLPTILGSSINDNRNNKPTSLEKQQLNEPSDV</sequence>
<feature type="transmembrane region" description="Helical" evidence="7">
    <location>
        <begin position="354"/>
        <end position="376"/>
    </location>
</feature>
<dbReference type="Proteomes" id="UP000626109">
    <property type="component" value="Unassembled WGS sequence"/>
</dbReference>
<feature type="compositionally biased region" description="Polar residues" evidence="6">
    <location>
        <begin position="470"/>
        <end position="496"/>
    </location>
</feature>
<evidence type="ECO:0000256" key="6">
    <source>
        <dbReference type="SAM" id="MobiDB-lite"/>
    </source>
</evidence>
<feature type="transmembrane region" description="Helical" evidence="7">
    <location>
        <begin position="262"/>
        <end position="285"/>
    </location>
</feature>
<evidence type="ECO:0000256" key="7">
    <source>
        <dbReference type="SAM" id="Phobius"/>
    </source>
</evidence>
<accession>A0A813LJM6</accession>
<keyword evidence="5 7" id="KW-0472">Membrane</keyword>
<feature type="domain" description="Major facilitator superfamily associated" evidence="8">
    <location>
        <begin position="58"/>
        <end position="420"/>
    </location>
</feature>
<comment type="similarity">
    <text evidence="2">Belongs to the major facilitator superfamily. MFSD6 family.</text>
</comment>
<feature type="transmembrane region" description="Helical" evidence="7">
    <location>
        <begin position="103"/>
        <end position="120"/>
    </location>
</feature>
<dbReference type="InterPro" id="IPR024989">
    <property type="entry name" value="MFS_assoc_dom"/>
</dbReference>